<keyword evidence="7 10" id="KW-0503">Monooxygenase</keyword>
<dbReference type="EC" id="1.14.99.29" evidence="10"/>
<keyword evidence="13" id="KW-1185">Reference proteome</keyword>
<evidence type="ECO:0000256" key="4">
    <source>
        <dbReference type="ARBA" id="ARBA00022737"/>
    </source>
</evidence>
<comment type="cofactor">
    <cofactor evidence="10">
        <name>Fe(2+)</name>
        <dbReference type="ChEBI" id="CHEBI:29033"/>
    </cofactor>
    <text evidence="10">Binds 2 Fe(2+) ions per subunit.</text>
</comment>
<keyword evidence="6 10" id="KW-0408">Iron</keyword>
<dbReference type="InterPro" id="IPR021133">
    <property type="entry name" value="HEAT_type_2"/>
</dbReference>
<dbReference type="EMBL" id="KZ288419">
    <property type="protein sequence ID" value="PBC25998.1"/>
    <property type="molecule type" value="Genomic_DNA"/>
</dbReference>
<dbReference type="AlphaFoldDB" id="A0A2A3E2S4"/>
<dbReference type="InterPro" id="IPR011989">
    <property type="entry name" value="ARM-like"/>
</dbReference>
<proteinExistence type="inferred from homology"/>
<dbReference type="PROSITE" id="PS50077">
    <property type="entry name" value="HEAT_REPEAT"/>
    <property type="match status" value="1"/>
</dbReference>
<comment type="similarity">
    <text evidence="10">Belongs to the deoxyhypusine hydroxylase family.</text>
</comment>
<gene>
    <name evidence="12" type="ORF">APICC_09591</name>
</gene>
<protein>
    <recommendedName>
        <fullName evidence="10">Deoxyhypusine hydroxylase</fullName>
        <shortName evidence="10">DOHH</shortName>
        <ecNumber evidence="10">1.14.99.29</ecNumber>
    </recommendedName>
    <alternativeName>
        <fullName evidence="10">Deoxyhypusine dioxygenase</fullName>
    </alternativeName>
    <alternativeName>
        <fullName evidence="10">Deoxyhypusine monooxygenase</fullName>
    </alternativeName>
</protein>
<feature type="binding site" evidence="10">
    <location>
        <position position="58"/>
    </location>
    <ligand>
        <name>Fe cation</name>
        <dbReference type="ChEBI" id="CHEBI:24875"/>
        <label>1</label>
    </ligand>
</feature>
<evidence type="ECO:0000256" key="8">
    <source>
        <dbReference type="ARBA" id="ARBA00023256"/>
    </source>
</evidence>
<evidence type="ECO:0000256" key="5">
    <source>
        <dbReference type="ARBA" id="ARBA00023002"/>
    </source>
</evidence>
<keyword evidence="8 10" id="KW-0386">Hypusine biosynthesis</keyword>
<reference evidence="12 13" key="1">
    <citation type="submission" date="2014-07" db="EMBL/GenBank/DDBJ databases">
        <title>Genomic and transcriptomic analysis on Apis cerana provide comprehensive insights into honey bee biology.</title>
        <authorList>
            <person name="Diao Q."/>
            <person name="Sun L."/>
            <person name="Zheng H."/>
            <person name="Zheng H."/>
            <person name="Xu S."/>
            <person name="Wang S."/>
            <person name="Zeng Z."/>
            <person name="Hu F."/>
            <person name="Su S."/>
            <person name="Wu J."/>
        </authorList>
    </citation>
    <scope>NUCLEOTIDE SEQUENCE [LARGE SCALE GENOMIC DNA]</scope>
    <source>
        <tissue evidence="12">Pupae without intestine</tissue>
    </source>
</reference>
<evidence type="ECO:0000313" key="12">
    <source>
        <dbReference type="EMBL" id="PBC25998.1"/>
    </source>
</evidence>
<evidence type="ECO:0000256" key="3">
    <source>
        <dbReference type="ARBA" id="ARBA00022723"/>
    </source>
</evidence>
<sequence>MLEVNENQISAIGHVLNNQNRPLKERFRALFTLKNIGGAEAIQQIHNCFKDESALLKHELAYCLGQMQDSRAIPILIEILKDTTQEPMVRHEAGEALGAIGDSIVIPILEEYSKDCVLEVAETCQLALSRIQWLKSNNNSINLQKSPYMSIDPAPPTNITDIKKLKDILLDENISLFERYRAMFSLRNINTPESILALSEGLKVGSALFKHEIAFVLGQLQKEIAIPHLEASLKNTEENEMVRHECAEALGSIATQDCFDILNKYLSDNKRVVRESCVIALDMCEYENSSEFQYANTLGKVMNFTSDVLDMLIQELPQIMTKEHIIAQKICYNDVCRLMIKFINKNSKKILEMQNVHHTSKKCFKGEIDPMSLILYGHPLSYWESRKEYWIDRRNLWISLESDIINFNHHNVPKDERFFTNDRKSRKKQLKKKLSKKEIRYDSDNNDDYVMKTRQQISLEDAIKKVIKMTPRERKRMRNKRSNKLLM</sequence>
<dbReference type="Pfam" id="PF13646">
    <property type="entry name" value="HEAT_2"/>
    <property type="match status" value="1"/>
</dbReference>
<evidence type="ECO:0000256" key="11">
    <source>
        <dbReference type="PROSITE-ProRule" id="PRU00103"/>
    </source>
</evidence>
<evidence type="ECO:0000256" key="7">
    <source>
        <dbReference type="ARBA" id="ARBA00023033"/>
    </source>
</evidence>
<feature type="binding site" evidence="10">
    <location>
        <position position="92"/>
    </location>
    <ligand>
        <name>Fe cation</name>
        <dbReference type="ChEBI" id="CHEBI:24875"/>
        <label>1</label>
    </ligand>
</feature>
<accession>A0A2A3E2S4</accession>
<dbReference type="SUPFAM" id="SSF48371">
    <property type="entry name" value="ARM repeat"/>
    <property type="match status" value="1"/>
</dbReference>
<feature type="binding site" evidence="10">
    <location>
        <position position="211"/>
    </location>
    <ligand>
        <name>Fe cation</name>
        <dbReference type="ChEBI" id="CHEBI:24875"/>
        <label>2</label>
    </ligand>
</feature>
<dbReference type="Pfam" id="PF03130">
    <property type="entry name" value="HEAT_PBS"/>
    <property type="match status" value="3"/>
</dbReference>
<evidence type="ECO:0000256" key="9">
    <source>
        <dbReference type="ARBA" id="ARBA00045876"/>
    </source>
</evidence>
<dbReference type="HAMAP" id="MF_03101">
    <property type="entry name" value="Deoxyhypusine_hydroxylase"/>
    <property type="match status" value="1"/>
</dbReference>
<evidence type="ECO:0000256" key="1">
    <source>
        <dbReference type="ARBA" id="ARBA00000068"/>
    </source>
</evidence>
<dbReference type="PANTHER" id="PTHR12697">
    <property type="entry name" value="PBS LYASE HEAT-LIKE PROTEIN"/>
    <property type="match status" value="1"/>
</dbReference>
<evidence type="ECO:0000313" key="13">
    <source>
        <dbReference type="Proteomes" id="UP000242457"/>
    </source>
</evidence>
<dbReference type="InterPro" id="IPR004155">
    <property type="entry name" value="PBS_lyase_HEAT"/>
</dbReference>
<dbReference type="Gene3D" id="1.25.10.10">
    <property type="entry name" value="Leucine-rich Repeat Variant"/>
    <property type="match status" value="2"/>
</dbReference>
<keyword evidence="3 10" id="KW-0479">Metal-binding</keyword>
<comment type="function">
    <text evidence="9">Catalyzes the hydroxylation of the N(6)-(4-aminobutyl)-L-lysine intermediate produced by deoxyhypusine synthase/DHPS on a critical lysine of the eukaryotic translation initiation factor 5A/eIF-5A. This is the second step of the post-translational modification of that lysine into an unusual amino acid residue named hypusine. Hypusination is unique to mature eIF-5A factor and is essential for its function.</text>
</comment>
<dbReference type="PANTHER" id="PTHR12697:SF5">
    <property type="entry name" value="DEOXYHYPUSINE HYDROXYLASE"/>
    <property type="match status" value="1"/>
</dbReference>
<dbReference type="InterPro" id="IPR027517">
    <property type="entry name" value="Deoxyhypusine_hydroxylase"/>
</dbReference>
<name>A0A2A3E2S4_APICC</name>
<evidence type="ECO:0000256" key="2">
    <source>
        <dbReference type="ARBA" id="ARBA00005041"/>
    </source>
</evidence>
<dbReference type="STRING" id="94128.A0A2A3E2S4"/>
<dbReference type="GO" id="GO:0046872">
    <property type="term" value="F:metal ion binding"/>
    <property type="evidence" value="ECO:0007669"/>
    <property type="project" value="UniProtKB-KW"/>
</dbReference>
<evidence type="ECO:0000256" key="10">
    <source>
        <dbReference type="HAMAP-Rule" id="MF_03101"/>
    </source>
</evidence>
<feature type="binding site" evidence="10">
    <location>
        <position position="212"/>
    </location>
    <ligand>
        <name>Fe cation</name>
        <dbReference type="ChEBI" id="CHEBI:24875"/>
        <label>2</label>
    </ligand>
</feature>
<keyword evidence="5 10" id="KW-0560">Oxidoreductase</keyword>
<dbReference type="OrthoDB" id="421002at2759"/>
<dbReference type="GO" id="GO:0019135">
    <property type="term" value="F:deoxyhypusine monooxygenase activity"/>
    <property type="evidence" value="ECO:0007669"/>
    <property type="project" value="UniProtKB-UniRule"/>
</dbReference>
<comment type="function">
    <text evidence="10">Catalyzes the hydroxylation of the N(6)-(4-aminobutyl)-L-lysine intermediate to form hypusine, an essential post-translational modification only found in mature eIF-5A factor.</text>
</comment>
<feature type="binding site" evidence="10">
    <location>
        <position position="244"/>
    </location>
    <ligand>
        <name>Fe cation</name>
        <dbReference type="ChEBI" id="CHEBI:24875"/>
        <label>2</label>
    </ligand>
</feature>
<feature type="repeat" description="HEAT" evidence="11">
    <location>
        <begin position="72"/>
        <end position="112"/>
    </location>
</feature>
<feature type="binding site" evidence="10">
    <location>
        <position position="245"/>
    </location>
    <ligand>
        <name>Fe cation</name>
        <dbReference type="ChEBI" id="CHEBI:24875"/>
        <label>2</label>
    </ligand>
</feature>
<dbReference type="UniPathway" id="UPA00354"/>
<dbReference type="InterPro" id="IPR016024">
    <property type="entry name" value="ARM-type_fold"/>
</dbReference>
<dbReference type="Proteomes" id="UP000242457">
    <property type="component" value="Unassembled WGS sequence"/>
</dbReference>
<keyword evidence="4" id="KW-0677">Repeat</keyword>
<dbReference type="SMART" id="SM00567">
    <property type="entry name" value="EZ_HEAT"/>
    <property type="match status" value="6"/>
</dbReference>
<organism evidence="12 13">
    <name type="scientific">Apis cerana cerana</name>
    <name type="common">Oriental honeybee</name>
    <dbReference type="NCBI Taxonomy" id="94128"/>
    <lineage>
        <taxon>Eukaryota</taxon>
        <taxon>Metazoa</taxon>
        <taxon>Ecdysozoa</taxon>
        <taxon>Arthropoda</taxon>
        <taxon>Hexapoda</taxon>
        <taxon>Insecta</taxon>
        <taxon>Pterygota</taxon>
        <taxon>Neoptera</taxon>
        <taxon>Endopterygota</taxon>
        <taxon>Hymenoptera</taxon>
        <taxon>Apocrita</taxon>
        <taxon>Aculeata</taxon>
        <taxon>Apoidea</taxon>
        <taxon>Anthophila</taxon>
        <taxon>Apidae</taxon>
        <taxon>Apis</taxon>
    </lineage>
</organism>
<feature type="binding site" evidence="10">
    <location>
        <position position="91"/>
    </location>
    <ligand>
        <name>Fe cation</name>
        <dbReference type="ChEBI" id="CHEBI:24875"/>
        <label>1</label>
    </ligand>
</feature>
<feature type="binding site" evidence="10">
    <location>
        <position position="59"/>
    </location>
    <ligand>
        <name>Fe cation</name>
        <dbReference type="ChEBI" id="CHEBI:24875"/>
        <label>1</label>
    </ligand>
</feature>
<evidence type="ECO:0000256" key="6">
    <source>
        <dbReference type="ARBA" id="ARBA00023004"/>
    </source>
</evidence>
<comment type="pathway">
    <text evidence="2 10">Protein modification; eIF5A hypusination.</text>
</comment>
<dbReference type="FunFam" id="1.25.10.10:FF:000099">
    <property type="entry name" value="Deoxyhypusine hydroxylase"/>
    <property type="match status" value="2"/>
</dbReference>
<comment type="catalytic activity">
    <reaction evidence="1 10">
        <text>[eIF5A protein]-deoxyhypusine + AH2 + O2 = [eIF5A protein]-hypusine + A + H2O</text>
        <dbReference type="Rhea" id="RHEA:14101"/>
        <dbReference type="Rhea" id="RHEA-COMP:10144"/>
        <dbReference type="Rhea" id="RHEA-COMP:12592"/>
        <dbReference type="ChEBI" id="CHEBI:13193"/>
        <dbReference type="ChEBI" id="CHEBI:15377"/>
        <dbReference type="ChEBI" id="CHEBI:15379"/>
        <dbReference type="ChEBI" id="CHEBI:17499"/>
        <dbReference type="ChEBI" id="CHEBI:82657"/>
        <dbReference type="ChEBI" id="CHEBI:91175"/>
        <dbReference type="EC" id="1.14.99.29"/>
    </reaction>
</comment>